<dbReference type="Pfam" id="PF02978">
    <property type="entry name" value="SRP_SPB"/>
    <property type="match status" value="1"/>
</dbReference>
<dbReference type="InterPro" id="IPR000897">
    <property type="entry name" value="SRP54_GTPase_dom"/>
</dbReference>
<feature type="domain" description="SRP54-type proteins GTP-binding" evidence="12">
    <location>
        <begin position="266"/>
        <end position="279"/>
    </location>
</feature>
<evidence type="ECO:0000313" key="14">
    <source>
        <dbReference type="Proteomes" id="UP000032336"/>
    </source>
</evidence>
<dbReference type="PANTHER" id="PTHR11564">
    <property type="entry name" value="SIGNAL RECOGNITION PARTICLE 54K PROTEIN SRP54"/>
    <property type="match status" value="1"/>
</dbReference>
<comment type="subunit">
    <text evidence="10">Part of the signal recognition particle protein translocation system, which is composed of SRP and FtsY.</text>
</comment>
<dbReference type="SMART" id="SM00963">
    <property type="entry name" value="SRP54_N"/>
    <property type="match status" value="1"/>
</dbReference>
<dbReference type="GO" id="GO:0048500">
    <property type="term" value="C:signal recognition particle"/>
    <property type="evidence" value="ECO:0007669"/>
    <property type="project" value="UniProtKB-UniRule"/>
</dbReference>
<dbReference type="SUPFAM" id="SSF52540">
    <property type="entry name" value="P-loop containing nucleoside triphosphate hydrolases"/>
    <property type="match status" value="1"/>
</dbReference>
<comment type="caution">
    <text evidence="13">The sequence shown here is derived from an EMBL/GenBank/DDBJ whole genome shotgun (WGS) entry which is preliminary data.</text>
</comment>
<comment type="subcellular location">
    <subcellularLocation>
        <location evidence="10">Cytoplasm</location>
    </subcellularLocation>
    <text evidence="10">The SRP-RNC complex is targeted to the cytoplasmic membrane.</text>
</comment>
<dbReference type="SUPFAM" id="SSF47364">
    <property type="entry name" value="Domain of the SRP/SRP receptor G-proteins"/>
    <property type="match status" value="1"/>
</dbReference>
<keyword evidence="6 10" id="KW-0342">GTP-binding</keyword>
<keyword evidence="8 10" id="KW-0687">Ribonucleoprotein</keyword>
<feature type="region of interest" description="Disordered" evidence="11">
    <location>
        <begin position="422"/>
        <end position="444"/>
    </location>
</feature>
<evidence type="ECO:0000256" key="8">
    <source>
        <dbReference type="ARBA" id="ARBA00023274"/>
    </source>
</evidence>
<dbReference type="eggNOG" id="COG0541">
    <property type="taxonomic scope" value="Bacteria"/>
</dbReference>
<dbReference type="InterPro" id="IPR003593">
    <property type="entry name" value="AAA+_ATPase"/>
</dbReference>
<organism evidence="13 14">
    <name type="scientific">Ferrimicrobium acidiphilum DSM 19497</name>
    <dbReference type="NCBI Taxonomy" id="1121877"/>
    <lineage>
        <taxon>Bacteria</taxon>
        <taxon>Bacillati</taxon>
        <taxon>Actinomycetota</taxon>
        <taxon>Acidimicrobiia</taxon>
        <taxon>Acidimicrobiales</taxon>
        <taxon>Acidimicrobiaceae</taxon>
        <taxon>Ferrimicrobium</taxon>
    </lineage>
</organism>
<dbReference type="InterPro" id="IPR036891">
    <property type="entry name" value="Signal_recog_part_SRP54_M_sf"/>
</dbReference>
<dbReference type="Gene3D" id="1.10.260.30">
    <property type="entry name" value="Signal recognition particle, SRP54 subunit, M-domain"/>
    <property type="match status" value="1"/>
</dbReference>
<name>A0A0D8FVN2_9ACTN</name>
<keyword evidence="14" id="KW-1185">Reference proteome</keyword>
<dbReference type="Pfam" id="PF02881">
    <property type="entry name" value="SRP54_N"/>
    <property type="match status" value="1"/>
</dbReference>
<dbReference type="SUPFAM" id="SSF47446">
    <property type="entry name" value="Signal peptide-binding domain"/>
    <property type="match status" value="1"/>
</dbReference>
<keyword evidence="5 10" id="KW-0694">RNA-binding</keyword>
<reference evidence="13 14" key="1">
    <citation type="submission" date="2015-01" db="EMBL/GenBank/DDBJ databases">
        <title>Draft genome of the acidophilic iron oxidizer Ferrimicrobium acidiphilum strain T23.</title>
        <authorList>
            <person name="Poehlein A."/>
            <person name="Eisen S."/>
            <person name="Schloemann M."/>
            <person name="Johnson B.D."/>
            <person name="Daniel R."/>
            <person name="Muehling M."/>
        </authorList>
    </citation>
    <scope>NUCLEOTIDE SEQUENCE [LARGE SCALE GENOMIC DNA]</scope>
    <source>
        <strain evidence="13 14">T23</strain>
    </source>
</reference>
<dbReference type="InterPro" id="IPR004780">
    <property type="entry name" value="SRP"/>
</dbReference>
<evidence type="ECO:0000256" key="4">
    <source>
        <dbReference type="ARBA" id="ARBA00022801"/>
    </source>
</evidence>
<dbReference type="HAMAP" id="MF_00306">
    <property type="entry name" value="SRP54"/>
    <property type="match status" value="1"/>
</dbReference>
<evidence type="ECO:0000256" key="2">
    <source>
        <dbReference type="ARBA" id="ARBA00022490"/>
    </source>
</evidence>
<dbReference type="GO" id="GO:0005525">
    <property type="term" value="F:GTP binding"/>
    <property type="evidence" value="ECO:0007669"/>
    <property type="project" value="UniProtKB-UniRule"/>
</dbReference>
<evidence type="ECO:0000256" key="3">
    <source>
        <dbReference type="ARBA" id="ARBA00022741"/>
    </source>
</evidence>
<evidence type="ECO:0000256" key="6">
    <source>
        <dbReference type="ARBA" id="ARBA00023134"/>
    </source>
</evidence>
<evidence type="ECO:0000256" key="9">
    <source>
        <dbReference type="ARBA" id="ARBA00048027"/>
    </source>
</evidence>
<dbReference type="SMART" id="SM00962">
    <property type="entry name" value="SRP54"/>
    <property type="match status" value="1"/>
</dbReference>
<comment type="catalytic activity">
    <reaction evidence="9 10">
        <text>GTP + H2O = GDP + phosphate + H(+)</text>
        <dbReference type="Rhea" id="RHEA:19669"/>
        <dbReference type="ChEBI" id="CHEBI:15377"/>
        <dbReference type="ChEBI" id="CHEBI:15378"/>
        <dbReference type="ChEBI" id="CHEBI:37565"/>
        <dbReference type="ChEBI" id="CHEBI:43474"/>
        <dbReference type="ChEBI" id="CHEBI:58189"/>
        <dbReference type="EC" id="3.6.5.4"/>
    </reaction>
</comment>
<proteinExistence type="inferred from homology"/>
<dbReference type="GO" id="GO:0003924">
    <property type="term" value="F:GTPase activity"/>
    <property type="evidence" value="ECO:0007669"/>
    <property type="project" value="UniProtKB-UniRule"/>
</dbReference>
<dbReference type="Proteomes" id="UP000032336">
    <property type="component" value="Unassembled WGS sequence"/>
</dbReference>
<dbReference type="GeneID" id="78372063"/>
<evidence type="ECO:0000256" key="1">
    <source>
        <dbReference type="ARBA" id="ARBA00005450"/>
    </source>
</evidence>
<dbReference type="InterPro" id="IPR004125">
    <property type="entry name" value="Signal_recog_particle_SRP54_M"/>
</dbReference>
<dbReference type="GO" id="GO:0008312">
    <property type="term" value="F:7S RNA binding"/>
    <property type="evidence" value="ECO:0007669"/>
    <property type="project" value="InterPro"/>
</dbReference>
<dbReference type="Gene3D" id="1.20.120.140">
    <property type="entry name" value="Signal recognition particle SRP54, nucleotide-binding domain"/>
    <property type="match status" value="1"/>
</dbReference>
<feature type="compositionally biased region" description="Basic residues" evidence="11">
    <location>
        <begin position="434"/>
        <end position="444"/>
    </location>
</feature>
<dbReference type="OrthoDB" id="9804720at2"/>
<dbReference type="PANTHER" id="PTHR11564:SF5">
    <property type="entry name" value="SIGNAL RECOGNITION PARTICLE SUBUNIT SRP54"/>
    <property type="match status" value="1"/>
</dbReference>
<sequence length="444" mass="48198">MFETLGERLEGALSRIRGKTRLTQADVDEALAEIRRALLEADVNIGVVNLISERVGVAAVGAMASPSLTPGQQVVKAVHNELIDVLGQDTYRIRFASTPPTILLLAGLQGSGKTTAAAKLALLLRRQGRSPYLIAADLARPGAVRQLEILGEQAGVPVFSEPTTPVEVATKGVAEARRLARDVVIIDTAGRLAIDDALMNEVSEIQKATQAHLRFLVVDAMIGQDAVVTARAFDERLELSAVILTKLDGDARGGAALSVKEVVGKPIAFASVGEKLEDFEPFYPDRMASRILGMGDVLSLIERAQDTMDEDVAKKGADRLRTGHFDLEDFLEQLRQVRKMGPLKGVLSMLPGVPKELKNQDIDEGEISRIEAIVSSMTKAERKNPSIIDVSRRARIASGSGTTQLQVNTLLKQFRDMNKMMRQMGVGPPSATRSRAKSKRKKRR</sequence>
<keyword evidence="3 10" id="KW-0547">Nucleotide-binding</keyword>
<feature type="binding site" evidence="10">
    <location>
        <begin position="245"/>
        <end position="248"/>
    </location>
    <ligand>
        <name>GTP</name>
        <dbReference type="ChEBI" id="CHEBI:37565"/>
    </ligand>
</feature>
<dbReference type="InterPro" id="IPR042101">
    <property type="entry name" value="SRP54_N_sf"/>
</dbReference>
<keyword evidence="7 10" id="KW-0733">Signal recognition particle</keyword>
<dbReference type="InterPro" id="IPR027417">
    <property type="entry name" value="P-loop_NTPase"/>
</dbReference>
<comment type="similarity">
    <text evidence="1 10">Belongs to the GTP-binding SRP family. SRP54 subfamily.</text>
</comment>
<dbReference type="InterPro" id="IPR036225">
    <property type="entry name" value="SRP/SRP_N"/>
</dbReference>
<keyword evidence="2 10" id="KW-0963">Cytoplasm</keyword>
<dbReference type="AlphaFoldDB" id="A0A0D8FVN2"/>
<dbReference type="Pfam" id="PF00448">
    <property type="entry name" value="SRP54"/>
    <property type="match status" value="1"/>
</dbReference>
<dbReference type="EC" id="3.6.5.4" evidence="10"/>
<dbReference type="SMART" id="SM00382">
    <property type="entry name" value="AAA"/>
    <property type="match status" value="1"/>
</dbReference>
<dbReference type="RefSeq" id="WP_035391487.1">
    <property type="nucleotide sequence ID" value="NZ_JQKF01000047.1"/>
</dbReference>
<dbReference type="GO" id="GO:0006614">
    <property type="term" value="P:SRP-dependent cotranslational protein targeting to membrane"/>
    <property type="evidence" value="ECO:0007669"/>
    <property type="project" value="InterPro"/>
</dbReference>
<feature type="binding site" evidence="10">
    <location>
        <begin position="107"/>
        <end position="114"/>
    </location>
    <ligand>
        <name>GTP</name>
        <dbReference type="ChEBI" id="CHEBI:37565"/>
    </ligand>
</feature>
<dbReference type="EMBL" id="JXUW01000005">
    <property type="protein sequence ID" value="KJE77330.1"/>
    <property type="molecule type" value="Genomic_DNA"/>
</dbReference>
<comment type="domain">
    <text evidence="10">Composed of three domains: the N-terminal N domain, which is responsible for interactions with the ribosome, the central G domain, which binds GTP, and the C-terminal M domain, which binds the RNA and the signal sequence of the RNC.</text>
</comment>
<evidence type="ECO:0000313" key="13">
    <source>
        <dbReference type="EMBL" id="KJE77330.1"/>
    </source>
</evidence>
<dbReference type="InterPro" id="IPR022941">
    <property type="entry name" value="SRP54"/>
</dbReference>
<evidence type="ECO:0000256" key="10">
    <source>
        <dbReference type="HAMAP-Rule" id="MF_00306"/>
    </source>
</evidence>
<dbReference type="STRING" id="1121877.FEAC_07640"/>
<gene>
    <name evidence="10 13" type="primary">ffh</name>
    <name evidence="13" type="ORF">FEAC_07640</name>
</gene>
<evidence type="ECO:0000256" key="11">
    <source>
        <dbReference type="SAM" id="MobiDB-lite"/>
    </source>
</evidence>
<evidence type="ECO:0000259" key="12">
    <source>
        <dbReference type="PROSITE" id="PS00300"/>
    </source>
</evidence>
<dbReference type="PROSITE" id="PS00300">
    <property type="entry name" value="SRP54"/>
    <property type="match status" value="1"/>
</dbReference>
<comment type="function">
    <text evidence="10">Involved in targeting and insertion of nascent membrane proteins into the cytoplasmic membrane. Binds to the hydrophobic signal sequence of the ribosome-nascent chain (RNC) as it emerges from the ribosomes. The SRP-RNC complex is then targeted to the cytoplasmic membrane where it interacts with the SRP receptor FtsY.</text>
</comment>
<dbReference type="PATRIC" id="fig|1121877.4.peg.813"/>
<feature type="binding site" evidence="10">
    <location>
        <begin position="187"/>
        <end position="191"/>
    </location>
    <ligand>
        <name>GTP</name>
        <dbReference type="ChEBI" id="CHEBI:37565"/>
    </ligand>
</feature>
<accession>A0A0D8FVN2</accession>
<keyword evidence="4 10" id="KW-0378">Hydrolase</keyword>
<dbReference type="Gene3D" id="3.40.50.300">
    <property type="entry name" value="P-loop containing nucleotide triphosphate hydrolases"/>
    <property type="match status" value="1"/>
</dbReference>
<evidence type="ECO:0000256" key="5">
    <source>
        <dbReference type="ARBA" id="ARBA00022884"/>
    </source>
</evidence>
<dbReference type="InterPro" id="IPR013822">
    <property type="entry name" value="Signal_recog_particl_SRP54_hlx"/>
</dbReference>
<dbReference type="NCBIfam" id="TIGR00959">
    <property type="entry name" value="ffh"/>
    <property type="match status" value="1"/>
</dbReference>
<protein>
    <recommendedName>
        <fullName evidence="10">Signal recognition particle protein</fullName>
        <ecNumber evidence="10">3.6.5.4</ecNumber>
    </recommendedName>
    <alternativeName>
        <fullName evidence="10">Fifty-four homolog</fullName>
    </alternativeName>
</protein>
<evidence type="ECO:0000256" key="7">
    <source>
        <dbReference type="ARBA" id="ARBA00023135"/>
    </source>
</evidence>